<proteinExistence type="predicted"/>
<feature type="transmembrane region" description="Helical" evidence="4">
    <location>
        <begin position="35"/>
        <end position="57"/>
    </location>
</feature>
<dbReference type="InterPro" id="IPR029787">
    <property type="entry name" value="Nucleotide_cyclase"/>
</dbReference>
<dbReference type="AlphaFoldDB" id="A0AA41ZFI4"/>
<keyword evidence="4" id="KW-0812">Transmembrane</keyword>
<evidence type="ECO:0000256" key="4">
    <source>
        <dbReference type="SAM" id="Phobius"/>
    </source>
</evidence>
<feature type="transmembrane region" description="Helical" evidence="4">
    <location>
        <begin position="63"/>
        <end position="85"/>
    </location>
</feature>
<sequence length="395" mass="43094">MELDITTFHFSSILSRVGFFIVFSVMIARSPQARYLWYWGGALATSTAGSIIALSIPQEAMPAPMLGALMFSAYTASMALSWNGLRLFYDKPGKWRHVLTLTGLAGASYIVLPALSVPMTTEMSALYLMAGLGAGLVVIEIYRARHERLWSQYVVAAAFLGYLMSFAIGIALLFTSEEAVTMTSAGQGPMIFDQVTSIMVYLGFIAMSSEWANQRLIEQAETDHLTGLTNRRGVARLLGAMHFSSTTSAVLMLDIDHFKEINDRYGHEEGDAVLIEFAERIRQTLKDHALVARWGGEEFLVVLTDSTPQTAWQRAEDIRRAVAGAPFHTAGGLLDVTVSIGVAITPTLVRQFDTTASAADAALYQAKHNGRNRVCLSGPSSADHVPLRSGQFNNP</sequence>
<dbReference type="NCBIfam" id="TIGR00254">
    <property type="entry name" value="GGDEF"/>
    <property type="match status" value="1"/>
</dbReference>
<organism evidence="6 7">
    <name type="scientific">Larsenimonas rhizosphaerae</name>
    <dbReference type="NCBI Taxonomy" id="2944682"/>
    <lineage>
        <taxon>Bacteria</taxon>
        <taxon>Pseudomonadati</taxon>
        <taxon>Pseudomonadota</taxon>
        <taxon>Gammaproteobacteria</taxon>
        <taxon>Oceanospirillales</taxon>
        <taxon>Halomonadaceae</taxon>
        <taxon>Larsenimonas</taxon>
    </lineage>
</organism>
<dbReference type="EMBL" id="JAPIVE010000002">
    <property type="protein sequence ID" value="MCX2524304.1"/>
    <property type="molecule type" value="Genomic_DNA"/>
</dbReference>
<dbReference type="Pfam" id="PF00990">
    <property type="entry name" value="GGDEF"/>
    <property type="match status" value="1"/>
</dbReference>
<dbReference type="PANTHER" id="PTHR45138">
    <property type="entry name" value="REGULATORY COMPONENTS OF SENSORY TRANSDUCTION SYSTEM"/>
    <property type="match status" value="1"/>
</dbReference>
<comment type="catalytic activity">
    <reaction evidence="3">
        <text>2 GTP = 3',3'-c-di-GMP + 2 diphosphate</text>
        <dbReference type="Rhea" id="RHEA:24898"/>
        <dbReference type="ChEBI" id="CHEBI:33019"/>
        <dbReference type="ChEBI" id="CHEBI:37565"/>
        <dbReference type="ChEBI" id="CHEBI:58805"/>
        <dbReference type="EC" id="2.7.7.65"/>
    </reaction>
</comment>
<dbReference type="EC" id="2.7.7.65" evidence="2"/>
<dbReference type="Proteomes" id="UP001165678">
    <property type="component" value="Unassembled WGS sequence"/>
</dbReference>
<feature type="transmembrane region" description="Helical" evidence="4">
    <location>
        <begin position="97"/>
        <end position="119"/>
    </location>
</feature>
<dbReference type="InterPro" id="IPR050469">
    <property type="entry name" value="Diguanylate_Cyclase"/>
</dbReference>
<dbReference type="GO" id="GO:0052621">
    <property type="term" value="F:diguanylate cyclase activity"/>
    <property type="evidence" value="ECO:0007669"/>
    <property type="project" value="UniProtKB-EC"/>
</dbReference>
<comment type="cofactor">
    <cofactor evidence="1">
        <name>Mg(2+)</name>
        <dbReference type="ChEBI" id="CHEBI:18420"/>
    </cofactor>
</comment>
<feature type="transmembrane region" description="Helical" evidence="4">
    <location>
        <begin position="233"/>
        <end position="253"/>
    </location>
</feature>
<dbReference type="GO" id="GO:1902201">
    <property type="term" value="P:negative regulation of bacterial-type flagellum-dependent cell motility"/>
    <property type="evidence" value="ECO:0007669"/>
    <property type="project" value="TreeGrafter"/>
</dbReference>
<dbReference type="RefSeq" id="WP_250935280.1">
    <property type="nucleotide sequence ID" value="NZ_JAMLJK010000001.1"/>
</dbReference>
<evidence type="ECO:0000313" key="7">
    <source>
        <dbReference type="Proteomes" id="UP001165678"/>
    </source>
</evidence>
<dbReference type="SUPFAM" id="SSF55073">
    <property type="entry name" value="Nucleotide cyclase"/>
    <property type="match status" value="1"/>
</dbReference>
<keyword evidence="7" id="KW-1185">Reference proteome</keyword>
<keyword evidence="4" id="KW-1133">Transmembrane helix</keyword>
<name>A0AA41ZFI4_9GAMM</name>
<dbReference type="InterPro" id="IPR000160">
    <property type="entry name" value="GGDEF_dom"/>
</dbReference>
<evidence type="ECO:0000256" key="3">
    <source>
        <dbReference type="ARBA" id="ARBA00034247"/>
    </source>
</evidence>
<dbReference type="Gene3D" id="3.30.70.270">
    <property type="match status" value="1"/>
</dbReference>
<dbReference type="GO" id="GO:0043709">
    <property type="term" value="P:cell adhesion involved in single-species biofilm formation"/>
    <property type="evidence" value="ECO:0007669"/>
    <property type="project" value="TreeGrafter"/>
</dbReference>
<dbReference type="FunFam" id="3.30.70.270:FF:000001">
    <property type="entry name" value="Diguanylate cyclase domain protein"/>
    <property type="match status" value="1"/>
</dbReference>
<dbReference type="SMART" id="SM00267">
    <property type="entry name" value="GGDEF"/>
    <property type="match status" value="1"/>
</dbReference>
<evidence type="ECO:0000259" key="5">
    <source>
        <dbReference type="PROSITE" id="PS50887"/>
    </source>
</evidence>
<accession>A0AA41ZFI4</accession>
<dbReference type="InterPro" id="IPR043128">
    <property type="entry name" value="Rev_trsase/Diguanyl_cyclase"/>
</dbReference>
<feature type="domain" description="GGDEF" evidence="5">
    <location>
        <begin position="246"/>
        <end position="379"/>
    </location>
</feature>
<comment type="caution">
    <text evidence="6">The sequence shown here is derived from an EMBL/GenBank/DDBJ whole genome shotgun (WGS) entry which is preliminary data.</text>
</comment>
<dbReference type="PANTHER" id="PTHR45138:SF9">
    <property type="entry name" value="DIGUANYLATE CYCLASE DGCM-RELATED"/>
    <property type="match status" value="1"/>
</dbReference>
<evidence type="ECO:0000256" key="1">
    <source>
        <dbReference type="ARBA" id="ARBA00001946"/>
    </source>
</evidence>
<dbReference type="GO" id="GO:0005886">
    <property type="term" value="C:plasma membrane"/>
    <property type="evidence" value="ECO:0007669"/>
    <property type="project" value="TreeGrafter"/>
</dbReference>
<feature type="transmembrane region" description="Helical" evidence="4">
    <location>
        <begin position="154"/>
        <end position="174"/>
    </location>
</feature>
<dbReference type="CDD" id="cd01949">
    <property type="entry name" value="GGDEF"/>
    <property type="match status" value="1"/>
</dbReference>
<evidence type="ECO:0000256" key="2">
    <source>
        <dbReference type="ARBA" id="ARBA00012528"/>
    </source>
</evidence>
<feature type="transmembrane region" description="Helical" evidence="4">
    <location>
        <begin position="194"/>
        <end position="212"/>
    </location>
</feature>
<gene>
    <name evidence="6" type="ORF">OQ287_08625</name>
</gene>
<keyword evidence="4" id="KW-0472">Membrane</keyword>
<reference evidence="6" key="1">
    <citation type="submission" date="2022-11" db="EMBL/GenBank/DDBJ databases">
        <title>Larsenimonas rhizosphaerae sp. nov., isolated from a tidal mudflat.</title>
        <authorList>
            <person name="Lee S.D."/>
            <person name="Kim I.S."/>
        </authorList>
    </citation>
    <scope>NUCLEOTIDE SEQUENCE</scope>
    <source>
        <strain evidence="6">GH2-1</strain>
    </source>
</reference>
<feature type="transmembrane region" description="Helical" evidence="4">
    <location>
        <begin position="6"/>
        <end position="28"/>
    </location>
</feature>
<protein>
    <recommendedName>
        <fullName evidence="2">diguanylate cyclase</fullName>
        <ecNumber evidence="2">2.7.7.65</ecNumber>
    </recommendedName>
</protein>
<feature type="transmembrane region" description="Helical" evidence="4">
    <location>
        <begin position="125"/>
        <end position="142"/>
    </location>
</feature>
<dbReference type="PROSITE" id="PS50887">
    <property type="entry name" value="GGDEF"/>
    <property type="match status" value="1"/>
</dbReference>
<evidence type="ECO:0000313" key="6">
    <source>
        <dbReference type="EMBL" id="MCX2524304.1"/>
    </source>
</evidence>